<name>A0A132NC07_9ACTN</name>
<accession>A0A132NC07</accession>
<dbReference type="Proteomes" id="UP000070598">
    <property type="component" value="Unassembled WGS sequence"/>
</dbReference>
<evidence type="ECO:0000313" key="2">
    <source>
        <dbReference type="EMBL" id="KWX07701.1"/>
    </source>
</evidence>
<reference evidence="2 4" key="1">
    <citation type="submission" date="2015-02" db="EMBL/GenBank/DDBJ databases">
        <title>Physiological reanalysis, assessment of diazotrophy, and genome sequences of multiple isolates of Streptomyces thermoautotrophicus.</title>
        <authorList>
            <person name="MacKellar D.C."/>
            <person name="Lieber L."/>
            <person name="Norman J."/>
            <person name="Bolger A."/>
            <person name="Tobin C."/>
            <person name="Murray J.W."/>
            <person name="Prell J."/>
        </authorList>
    </citation>
    <scope>NUCLEOTIDE SEQUENCE [LARGE SCALE GENOMIC DNA]</scope>
    <source>
        <strain evidence="2 4">UBT1</strain>
    </source>
</reference>
<sequence>MPPLVFGYVRASNVVDAATYVDRLQRAAVCEGMVLVDVFVERDSSHTAFFAMLDRLCFDEAEGVLVLAEQHWDDEFRMLAAQFIDDSGAWLYVVREVEHSS</sequence>
<dbReference type="Proteomes" id="UP000070659">
    <property type="component" value="Unassembled WGS sequence"/>
</dbReference>
<protein>
    <recommendedName>
        <fullName evidence="5">Resolvase/invertase-type recombinase catalytic domain-containing protein</fullName>
    </recommendedName>
</protein>
<reference evidence="3" key="2">
    <citation type="submission" date="2015-02" db="EMBL/GenBank/DDBJ databases">
        <title>Physiological reanalysis, assessment of diazotrophy, and genome sequences of multiple isolates of Streptomyces thermoautotrophicus.</title>
        <authorList>
            <person name="MacKellar D.C."/>
            <person name="Lieber L."/>
            <person name="Norman J."/>
            <person name="Bolger A."/>
            <person name="Tobin C."/>
            <person name="Murray J.W."/>
            <person name="Friesen M."/>
            <person name="Prell J."/>
        </authorList>
    </citation>
    <scope>NUCLEOTIDE SEQUENCE [LARGE SCALE GENOMIC DNA]</scope>
    <source>
        <strain evidence="3">UBT1</strain>
    </source>
</reference>
<dbReference type="EMBL" id="JYIK01001040">
    <property type="protein sequence ID" value="KWX07701.1"/>
    <property type="molecule type" value="Genomic_DNA"/>
</dbReference>
<dbReference type="PATRIC" id="fig|1469144.8.peg.2931"/>
<dbReference type="EMBL" id="JYIJ01000017">
    <property type="protein sequence ID" value="KWX03565.1"/>
    <property type="molecule type" value="Genomic_DNA"/>
</dbReference>
<dbReference type="RefSeq" id="WP_066889441.1">
    <property type="nucleotide sequence ID" value="NZ_CP171739.1"/>
</dbReference>
<evidence type="ECO:0000313" key="3">
    <source>
        <dbReference type="Proteomes" id="UP000070598"/>
    </source>
</evidence>
<evidence type="ECO:0008006" key="5">
    <source>
        <dbReference type="Google" id="ProtNLM"/>
    </source>
</evidence>
<proteinExistence type="predicted"/>
<gene>
    <name evidence="1" type="ORF">TH66_11950</name>
    <name evidence="2" type="ORF">TR74_17905</name>
</gene>
<evidence type="ECO:0000313" key="1">
    <source>
        <dbReference type="EMBL" id="KWX03565.1"/>
    </source>
</evidence>
<evidence type="ECO:0000313" key="4">
    <source>
        <dbReference type="Proteomes" id="UP000070659"/>
    </source>
</evidence>
<dbReference type="AlphaFoldDB" id="A0A132NC07"/>
<comment type="caution">
    <text evidence="2">The sequence shown here is derived from an EMBL/GenBank/DDBJ whole genome shotgun (WGS) entry which is preliminary data.</text>
</comment>
<organism evidence="2 3">
    <name type="scientific">Carbonactinospora thermoautotrophica</name>
    <dbReference type="NCBI Taxonomy" id="1469144"/>
    <lineage>
        <taxon>Bacteria</taxon>
        <taxon>Bacillati</taxon>
        <taxon>Actinomycetota</taxon>
        <taxon>Actinomycetes</taxon>
        <taxon>Kitasatosporales</taxon>
        <taxon>Carbonactinosporaceae</taxon>
        <taxon>Carbonactinospora</taxon>
    </lineage>
</organism>